<evidence type="ECO:0000313" key="3">
    <source>
        <dbReference type="Proteomes" id="UP000186104"/>
    </source>
</evidence>
<dbReference type="KEGG" id="dtm:BJL86_0419"/>
<reference evidence="2 3" key="1">
    <citation type="submission" date="2016-06" db="EMBL/GenBank/DDBJ databases">
        <title>Complete genome sequence of a saline-alkali tolerant type strain Dietzia timorensis ID05-A0528T.</title>
        <authorList>
            <person name="Wu X."/>
        </authorList>
    </citation>
    <scope>NUCLEOTIDE SEQUENCE [LARGE SCALE GENOMIC DNA]</scope>
    <source>
        <strain evidence="2 3">ID05-A0528</strain>
    </source>
</reference>
<dbReference type="InterPro" id="IPR001242">
    <property type="entry name" value="Condensation_dom"/>
</dbReference>
<dbReference type="OrthoDB" id="4772217at2"/>
<protein>
    <submittedName>
        <fullName evidence="2">Dimodular nonribosomal peptide synthase</fullName>
    </submittedName>
</protein>
<evidence type="ECO:0000313" key="2">
    <source>
        <dbReference type="EMBL" id="ANI91229.1"/>
    </source>
</evidence>
<feature type="domain" description="Condensation" evidence="1">
    <location>
        <begin position="35"/>
        <end position="446"/>
    </location>
</feature>
<name>A0A173LHI7_9ACTN</name>
<accession>A0A173LHI7</accession>
<gene>
    <name evidence="2" type="ORF">BJL86_0419</name>
</gene>
<dbReference type="STRING" id="499555.BJL86_0419"/>
<dbReference type="RefSeq" id="WP_067478401.1">
    <property type="nucleotide sequence ID" value="NZ_CP015961.1"/>
</dbReference>
<dbReference type="InterPro" id="IPR023213">
    <property type="entry name" value="CAT-like_dom_sf"/>
</dbReference>
<evidence type="ECO:0000259" key="1">
    <source>
        <dbReference type="Pfam" id="PF00668"/>
    </source>
</evidence>
<dbReference type="Gene3D" id="3.30.559.30">
    <property type="entry name" value="Nonribosomal peptide synthetase, condensation domain"/>
    <property type="match status" value="1"/>
</dbReference>
<dbReference type="Gene3D" id="3.30.559.10">
    <property type="entry name" value="Chloramphenicol acetyltransferase-like domain"/>
    <property type="match status" value="1"/>
</dbReference>
<dbReference type="Proteomes" id="UP000186104">
    <property type="component" value="Chromosome"/>
</dbReference>
<dbReference type="EMBL" id="CP015961">
    <property type="protein sequence ID" value="ANI91229.1"/>
    <property type="molecule type" value="Genomic_DNA"/>
</dbReference>
<dbReference type="SUPFAM" id="SSF52777">
    <property type="entry name" value="CoA-dependent acyltransferases"/>
    <property type="match status" value="2"/>
</dbReference>
<dbReference type="Pfam" id="PF00668">
    <property type="entry name" value="Condensation"/>
    <property type="match status" value="1"/>
</dbReference>
<proteinExistence type="predicted"/>
<sequence>MSEDTTTPVDHAANAARYPLLPPARVMLDGYLNASNSGAYLQGQLVFYQGADLRFDHLLAAAQLMTEEAEALRMYAERGEDGEWSVIECPPDPQVNTAQYDFSSEPDPDEAVREFSRAALRAGRTITDPAPQVSNYCFRLGEDRAALLSICHHVFVDGYGGLLARTRVGELLAAWQKGEPSPPRTFGRFADLVAESEEPDPAGIEFWTQMLDGAPTAVSMASRTAQPAPLYEELDLYNETFLGDLRAFDENIKWPHFAAAACIAYTSAIVDDTDVVTGFPVANRTSMQEKITPAQAMASLPLRVEADPDAAFTECAATVRAAISATRPYQRQPAEKIRAAVPQAFRTGRLYGPTVNIIPFFAPGDAGTLRTEAEVIGQGPVDDMMFVVEPWESAGIRIKLLFNPALYDAATRALHAERFDGWVRQIQAAPTTALRELECLTSEERRRHDELAHATADEGGRAELADTWGELVSPGDYAAAAGIDAAEVRGLAVRTRLGRPATFGRSGQVIVLTSAGEVATGFRAEVTATGLRTRGREDERSVVAGNWVELGELRRALSPLADRVGFDSSDVTFAPTSRRIAVTLPETADDAAREAAKAALDEATGSPVRVR</sequence>
<dbReference type="GO" id="GO:0003824">
    <property type="term" value="F:catalytic activity"/>
    <property type="evidence" value="ECO:0007669"/>
    <property type="project" value="InterPro"/>
</dbReference>
<dbReference type="AlphaFoldDB" id="A0A173LHI7"/>
<keyword evidence="3" id="KW-1185">Reference proteome</keyword>
<organism evidence="2 3">
    <name type="scientific">Dietzia timorensis</name>
    <dbReference type="NCBI Taxonomy" id="499555"/>
    <lineage>
        <taxon>Bacteria</taxon>
        <taxon>Bacillati</taxon>
        <taxon>Actinomycetota</taxon>
        <taxon>Actinomycetes</taxon>
        <taxon>Mycobacteriales</taxon>
        <taxon>Dietziaceae</taxon>
        <taxon>Dietzia</taxon>
    </lineage>
</organism>
<dbReference type="GO" id="GO:0008610">
    <property type="term" value="P:lipid biosynthetic process"/>
    <property type="evidence" value="ECO:0007669"/>
    <property type="project" value="UniProtKB-ARBA"/>
</dbReference>